<organism evidence="9 10">
    <name type="scientific">Eiseniibacteriota bacterium</name>
    <dbReference type="NCBI Taxonomy" id="2212470"/>
    <lineage>
        <taxon>Bacteria</taxon>
        <taxon>Candidatus Eiseniibacteriota</taxon>
    </lineage>
</organism>
<dbReference type="Gene3D" id="3.30.70.80">
    <property type="entry name" value="Peptidase S8 propeptide/proteinase inhibitor I9"/>
    <property type="match status" value="1"/>
</dbReference>
<evidence type="ECO:0000256" key="4">
    <source>
        <dbReference type="ARBA" id="ARBA00022825"/>
    </source>
</evidence>
<reference evidence="9" key="1">
    <citation type="submission" date="2020-04" db="EMBL/GenBank/DDBJ databases">
        <authorList>
            <person name="Zhang T."/>
        </authorList>
    </citation>
    <scope>NUCLEOTIDE SEQUENCE</scope>
    <source>
        <strain evidence="9">HKST-UBA02</strain>
    </source>
</reference>
<keyword evidence="2 5" id="KW-0645">Protease</keyword>
<sequence>MRTLKSTLLALGLALLTSAASSAASSADTSKGTGLDARLAASPDQFAPPTADGQLPVMIMGRNLEAAARAIEAAGGSVTYRFENLPALSATVPPEALAALGRVSGLDYVGRQTMVHTAILPPSFPLGTDGRFDPADVPEDCIVPLHSKPLRSTPLDRKSLEAVSSGAMSAGRGLAKRAFSEYNDMTGASEVWEETNYGEGVIVTVIDSGIYPGHPMLDGNVIGGTNLVPAAEEEAWDYNGDNIPDGLSFDWDAIENGNHGTGVSSLVAGHVELVLPEDDPFVLAVAANSPGSVEFPGDGTAIIPLTGTAPGASLYAVKVFPYGIGSAPDARVAEAIDLVISMKKTGELDTDVINMSLSGPVMNDGGNPLDLLVDAATAAGITVVSAASNEGPVLMSVGSPASAHTGLAVGAVSDPLHARVGIDYLFGQVGIGQVFYPHDAMMVGDFSARGLTADRRLKPDVVATGFLTFSATNEDFDGDGLRDTPTYGFGVGTSLASPTVAGAAALVTAYGKLNGLGDQAPYVANALRNGAIPISHLRSFSMRDQGYGFINLPAALEELEAGAMSPDPADPRHTLTRQVAVTNGVQSFRTASLNAGESYDFFIDVPENTGIIEFTIDDVELGMNQNPLTGDGLVFLVHSAKRGASGDYHYVSSPATPGDQFVYEFPEPGRARVTVLAPFSNFSPASLGFSMQGESLDITADYTATGSLGFGESAFYEVDVPEGFGILGVRLSWDHDWSQFPTYDLDMFIFGPNGEFVPAASIDSPELAIIESPAGGTWGFYIEDYFSVEGSENYTLEMAFLDEQETGAPDFSALPKASLSTTDAQDGSVLRLDIPVAGRVDVGLFDVTGRRIERLLDRELAAGTHELNVAMPELAHGIYFLRAQTQSGATVKKVFLH</sequence>
<dbReference type="SUPFAM" id="SSF52743">
    <property type="entry name" value="Subtilisin-like"/>
    <property type="match status" value="1"/>
</dbReference>
<evidence type="ECO:0000256" key="1">
    <source>
        <dbReference type="ARBA" id="ARBA00011073"/>
    </source>
</evidence>
<evidence type="ECO:0000313" key="10">
    <source>
        <dbReference type="Proteomes" id="UP000739538"/>
    </source>
</evidence>
<feature type="domain" description="Peptidase S8/S53" evidence="8">
    <location>
        <begin position="198"/>
        <end position="509"/>
    </location>
</feature>
<keyword evidence="3 5" id="KW-0378">Hydrolase</keyword>
<comment type="caution">
    <text evidence="9">The sequence shown here is derived from an EMBL/GenBank/DDBJ whole genome shotgun (WGS) entry which is preliminary data.</text>
</comment>
<evidence type="ECO:0000256" key="2">
    <source>
        <dbReference type="ARBA" id="ARBA00022670"/>
    </source>
</evidence>
<feature type="active site" description="Charge relay system" evidence="5">
    <location>
        <position position="207"/>
    </location>
</feature>
<dbReference type="PROSITE" id="PS51892">
    <property type="entry name" value="SUBTILASE"/>
    <property type="match status" value="1"/>
</dbReference>
<gene>
    <name evidence="9" type="ORF">KDA27_21565</name>
</gene>
<protein>
    <submittedName>
        <fullName evidence="9">S8 family peptidase</fullName>
    </submittedName>
</protein>
<dbReference type="Pfam" id="PF00082">
    <property type="entry name" value="Peptidase_S8"/>
    <property type="match status" value="1"/>
</dbReference>
<dbReference type="PROSITE" id="PS00138">
    <property type="entry name" value="SUBTILASE_SER"/>
    <property type="match status" value="1"/>
</dbReference>
<feature type="active site" description="Charge relay system" evidence="5">
    <location>
        <position position="259"/>
    </location>
</feature>
<dbReference type="InterPro" id="IPR023828">
    <property type="entry name" value="Peptidase_S8_Ser-AS"/>
</dbReference>
<evidence type="ECO:0000256" key="3">
    <source>
        <dbReference type="ARBA" id="ARBA00022801"/>
    </source>
</evidence>
<evidence type="ECO:0000256" key="5">
    <source>
        <dbReference type="PROSITE-ProRule" id="PRU01240"/>
    </source>
</evidence>
<dbReference type="PRINTS" id="PR00723">
    <property type="entry name" value="SUBTILISIN"/>
</dbReference>
<keyword evidence="7" id="KW-0732">Signal</keyword>
<proteinExistence type="inferred from homology"/>
<evidence type="ECO:0000313" key="9">
    <source>
        <dbReference type="EMBL" id="MCA9758399.1"/>
    </source>
</evidence>
<evidence type="ECO:0000259" key="8">
    <source>
        <dbReference type="Pfam" id="PF00082"/>
    </source>
</evidence>
<feature type="chain" id="PRO_5037423637" evidence="7">
    <location>
        <begin position="24"/>
        <end position="897"/>
    </location>
</feature>
<dbReference type="AlphaFoldDB" id="A0A956NJV9"/>
<evidence type="ECO:0000256" key="6">
    <source>
        <dbReference type="RuleBase" id="RU003355"/>
    </source>
</evidence>
<name>A0A956NJV9_UNCEI</name>
<comment type="similarity">
    <text evidence="1 5 6">Belongs to the peptidase S8 family.</text>
</comment>
<dbReference type="EMBL" id="JAGQHS010000168">
    <property type="protein sequence ID" value="MCA9758399.1"/>
    <property type="molecule type" value="Genomic_DNA"/>
</dbReference>
<dbReference type="PROSITE" id="PS00136">
    <property type="entry name" value="SUBTILASE_ASP"/>
    <property type="match status" value="1"/>
</dbReference>
<dbReference type="Gene3D" id="2.60.120.380">
    <property type="match status" value="1"/>
</dbReference>
<dbReference type="InterPro" id="IPR000209">
    <property type="entry name" value="Peptidase_S8/S53_dom"/>
</dbReference>
<dbReference type="InterPro" id="IPR050131">
    <property type="entry name" value="Peptidase_S8_subtilisin-like"/>
</dbReference>
<keyword evidence="4 5" id="KW-0720">Serine protease</keyword>
<dbReference type="Proteomes" id="UP000739538">
    <property type="component" value="Unassembled WGS sequence"/>
</dbReference>
<dbReference type="PANTHER" id="PTHR43806">
    <property type="entry name" value="PEPTIDASE S8"/>
    <property type="match status" value="1"/>
</dbReference>
<dbReference type="InterPro" id="IPR036852">
    <property type="entry name" value="Peptidase_S8/S53_dom_sf"/>
</dbReference>
<reference evidence="9" key="2">
    <citation type="journal article" date="2021" name="Microbiome">
        <title>Successional dynamics and alternative stable states in a saline activated sludge microbial community over 9 years.</title>
        <authorList>
            <person name="Wang Y."/>
            <person name="Ye J."/>
            <person name="Ju F."/>
            <person name="Liu L."/>
            <person name="Boyd J.A."/>
            <person name="Deng Y."/>
            <person name="Parks D.H."/>
            <person name="Jiang X."/>
            <person name="Yin X."/>
            <person name="Woodcroft B.J."/>
            <person name="Tyson G.W."/>
            <person name="Hugenholtz P."/>
            <person name="Polz M.F."/>
            <person name="Zhang T."/>
        </authorList>
    </citation>
    <scope>NUCLEOTIDE SEQUENCE</scope>
    <source>
        <strain evidence="9">HKST-UBA02</strain>
    </source>
</reference>
<evidence type="ECO:0000256" key="7">
    <source>
        <dbReference type="SAM" id="SignalP"/>
    </source>
</evidence>
<dbReference type="GO" id="GO:0004252">
    <property type="term" value="F:serine-type endopeptidase activity"/>
    <property type="evidence" value="ECO:0007669"/>
    <property type="project" value="UniProtKB-UniRule"/>
</dbReference>
<dbReference type="InterPro" id="IPR023827">
    <property type="entry name" value="Peptidase_S8_Asp-AS"/>
</dbReference>
<feature type="active site" description="Charge relay system" evidence="5">
    <location>
        <position position="494"/>
    </location>
</feature>
<dbReference type="PANTHER" id="PTHR43806:SF11">
    <property type="entry name" value="CEREVISIN-RELATED"/>
    <property type="match status" value="1"/>
</dbReference>
<feature type="signal peptide" evidence="7">
    <location>
        <begin position="1"/>
        <end position="23"/>
    </location>
</feature>
<accession>A0A956NJV9</accession>
<dbReference type="InterPro" id="IPR037045">
    <property type="entry name" value="S8pro/Inhibitor_I9_sf"/>
</dbReference>
<dbReference type="GO" id="GO:0006508">
    <property type="term" value="P:proteolysis"/>
    <property type="evidence" value="ECO:0007669"/>
    <property type="project" value="UniProtKB-KW"/>
</dbReference>
<dbReference type="Gene3D" id="3.40.50.200">
    <property type="entry name" value="Peptidase S8/S53 domain"/>
    <property type="match status" value="1"/>
</dbReference>
<dbReference type="InterPro" id="IPR015500">
    <property type="entry name" value="Peptidase_S8_subtilisin-rel"/>
</dbReference>